<keyword evidence="3" id="KW-1185">Reference proteome</keyword>
<dbReference type="InterPro" id="IPR008984">
    <property type="entry name" value="SMAD_FHA_dom_sf"/>
</dbReference>
<dbReference type="EMBL" id="JAUCMV010000001">
    <property type="protein sequence ID" value="KAK0423258.1"/>
    <property type="molecule type" value="Genomic_DNA"/>
</dbReference>
<reference evidence="2" key="1">
    <citation type="submission" date="2023-06" db="EMBL/GenBank/DDBJ databases">
        <title>Genomic analysis of the entomopathogenic nematode Steinernema hermaphroditum.</title>
        <authorList>
            <person name="Schwarz E.M."/>
            <person name="Heppert J.K."/>
            <person name="Baniya A."/>
            <person name="Schwartz H.T."/>
            <person name="Tan C.-H."/>
            <person name="Antoshechkin I."/>
            <person name="Sternberg P.W."/>
            <person name="Goodrich-Blair H."/>
            <person name="Dillman A.R."/>
        </authorList>
    </citation>
    <scope>NUCLEOTIDE SEQUENCE</scope>
    <source>
        <strain evidence="2">PS9179</strain>
        <tissue evidence="2">Whole animal</tissue>
    </source>
</reference>
<dbReference type="AlphaFoldDB" id="A0AA39M756"/>
<gene>
    <name evidence="2" type="ORF">QR680_008051</name>
</gene>
<dbReference type="Gene3D" id="2.60.200.20">
    <property type="match status" value="1"/>
</dbReference>
<sequence length="136" mass="15711">MAAFDLIDNEERSRMRFPSRTVDISIGRSTDCHISFPLRCEIADRHLYLRLMQHPATFRLTIGDNVKSVHIWINGNPVELKRDMFMPVSMNDVIELGERLSITISDPLNAPIFLGASEEAKKRMYEEVKKHRNGIQ</sequence>
<evidence type="ECO:0000313" key="3">
    <source>
        <dbReference type="Proteomes" id="UP001175271"/>
    </source>
</evidence>
<dbReference type="InterPro" id="IPR000253">
    <property type="entry name" value="FHA_dom"/>
</dbReference>
<evidence type="ECO:0000313" key="2">
    <source>
        <dbReference type="EMBL" id="KAK0423258.1"/>
    </source>
</evidence>
<proteinExistence type="predicted"/>
<organism evidence="2 3">
    <name type="scientific">Steinernema hermaphroditum</name>
    <dbReference type="NCBI Taxonomy" id="289476"/>
    <lineage>
        <taxon>Eukaryota</taxon>
        <taxon>Metazoa</taxon>
        <taxon>Ecdysozoa</taxon>
        <taxon>Nematoda</taxon>
        <taxon>Chromadorea</taxon>
        <taxon>Rhabditida</taxon>
        <taxon>Tylenchina</taxon>
        <taxon>Panagrolaimomorpha</taxon>
        <taxon>Strongyloidoidea</taxon>
        <taxon>Steinernematidae</taxon>
        <taxon>Steinernema</taxon>
    </lineage>
</organism>
<dbReference type="PROSITE" id="PS50006">
    <property type="entry name" value="FHA_DOMAIN"/>
    <property type="match status" value="1"/>
</dbReference>
<accession>A0AA39M756</accession>
<dbReference type="Pfam" id="PF00498">
    <property type="entry name" value="FHA"/>
    <property type="match status" value="1"/>
</dbReference>
<dbReference type="Proteomes" id="UP001175271">
    <property type="component" value="Unassembled WGS sequence"/>
</dbReference>
<dbReference type="SUPFAM" id="SSF49879">
    <property type="entry name" value="SMAD/FHA domain"/>
    <property type="match status" value="1"/>
</dbReference>
<protein>
    <recommendedName>
        <fullName evidence="1">FHA domain-containing protein</fullName>
    </recommendedName>
</protein>
<evidence type="ECO:0000259" key="1">
    <source>
        <dbReference type="PROSITE" id="PS50006"/>
    </source>
</evidence>
<comment type="caution">
    <text evidence="2">The sequence shown here is derived from an EMBL/GenBank/DDBJ whole genome shotgun (WGS) entry which is preliminary data.</text>
</comment>
<name>A0AA39M756_9BILA</name>
<feature type="domain" description="FHA" evidence="1">
    <location>
        <begin position="24"/>
        <end position="78"/>
    </location>
</feature>